<keyword evidence="11" id="KW-1185">Reference proteome</keyword>
<dbReference type="EMBL" id="JAHUZD010000026">
    <property type="protein sequence ID" value="KAI3405905.1"/>
    <property type="molecule type" value="Genomic_DNA"/>
</dbReference>
<keyword evidence="4" id="KW-0687">Ribonucleoprotein</keyword>
<dbReference type="FunFam" id="3.30.300.20:FF:000006">
    <property type="entry name" value="40S ribosomal protein S3"/>
    <property type="match status" value="1"/>
</dbReference>
<dbReference type="InterPro" id="IPR036419">
    <property type="entry name" value="Ribosomal_S3_C_sf"/>
</dbReference>
<dbReference type="GO" id="GO:0006412">
    <property type="term" value="P:translation"/>
    <property type="evidence" value="ECO:0007669"/>
    <property type="project" value="InterPro"/>
</dbReference>
<protein>
    <recommendedName>
        <fullName evidence="5">Small ribosomal subunit protein uS3</fullName>
    </recommendedName>
    <alternativeName>
        <fullName evidence="6">40S ribosomal protein S3</fullName>
    </alternativeName>
</protein>
<dbReference type="PANTHER" id="PTHR11760:SF32">
    <property type="entry name" value="SMALL RIBOSOMAL SUBUNIT PROTEIN US3"/>
    <property type="match status" value="1"/>
</dbReference>
<dbReference type="AlphaFoldDB" id="A0AAI9WZH1"/>
<proteinExistence type="inferred from homology"/>
<keyword evidence="3" id="KW-0689">Ribosomal protein</keyword>
<dbReference type="CDD" id="cd02413">
    <property type="entry name" value="KH-II_40S_S3"/>
    <property type="match status" value="1"/>
</dbReference>
<dbReference type="GO" id="GO:0003723">
    <property type="term" value="F:RNA binding"/>
    <property type="evidence" value="ECO:0007669"/>
    <property type="project" value="UniProtKB-UniRule"/>
</dbReference>
<evidence type="ECO:0000256" key="3">
    <source>
        <dbReference type="ARBA" id="ARBA00022980"/>
    </source>
</evidence>
<name>A0AAI9WZH1_9ASCO</name>
<dbReference type="RefSeq" id="XP_049181650.1">
    <property type="nucleotide sequence ID" value="XM_049322214.1"/>
</dbReference>
<organism evidence="10 11">
    <name type="scientific">Candida oxycetoniae</name>
    <dbReference type="NCBI Taxonomy" id="497107"/>
    <lineage>
        <taxon>Eukaryota</taxon>
        <taxon>Fungi</taxon>
        <taxon>Dikarya</taxon>
        <taxon>Ascomycota</taxon>
        <taxon>Saccharomycotina</taxon>
        <taxon>Pichiomycetes</taxon>
        <taxon>Debaryomycetaceae</taxon>
        <taxon>Candida/Lodderomyces clade</taxon>
        <taxon>Candida</taxon>
    </lineage>
</organism>
<evidence type="ECO:0000259" key="9">
    <source>
        <dbReference type="PROSITE" id="PS50823"/>
    </source>
</evidence>
<dbReference type="SUPFAM" id="SSF54814">
    <property type="entry name" value="Prokaryotic type KH domain (KH-domain type II)"/>
    <property type="match status" value="1"/>
</dbReference>
<dbReference type="FunFam" id="3.30.1140.32:FF:000013">
    <property type="entry name" value="40S ribosomal protein S3"/>
    <property type="match status" value="1"/>
</dbReference>
<dbReference type="InterPro" id="IPR005703">
    <property type="entry name" value="Ribosomal_uS3_euk/arc"/>
</dbReference>
<dbReference type="GO" id="GO:0005634">
    <property type="term" value="C:nucleus"/>
    <property type="evidence" value="ECO:0007669"/>
    <property type="project" value="TreeGrafter"/>
</dbReference>
<evidence type="ECO:0000256" key="7">
    <source>
        <dbReference type="PROSITE-ProRule" id="PRU00118"/>
    </source>
</evidence>
<sequence>MVSTILSKKKKLVADGVFYAELNEFFTRELAEQGYAGVEVRKTPSKLEVIVKASNAQGVLGEQGRRIHELTSLIVKRFKLSPEGIAIYAERVEERGLSAAVQAEALKAKLLIGLPIRRAAYGVLRFAMGAGAKGVEVVISGKLRAARAKSQKYSDGFMIHSGQPTNDFIDIAIRHVLMRQGVLGVKVKIMKDPATNKVGPKALPDAVEIAEAKDEDEVIPAPSVKVYKEKPEEAVSNEVEAETAEPETAQVEENAGVEATA</sequence>
<dbReference type="InterPro" id="IPR001351">
    <property type="entry name" value="Ribosomal_uS3_C"/>
</dbReference>
<dbReference type="NCBIfam" id="TIGR01008">
    <property type="entry name" value="uS3_euk_arch"/>
    <property type="match status" value="1"/>
</dbReference>
<comment type="similarity">
    <text evidence="1">Belongs to the universal ribosomal protein uS3 family.</text>
</comment>
<dbReference type="SUPFAM" id="SSF54821">
    <property type="entry name" value="Ribosomal protein S3 C-terminal domain"/>
    <property type="match status" value="1"/>
</dbReference>
<keyword evidence="2 7" id="KW-0694">RNA-binding</keyword>
<dbReference type="GeneID" id="73378741"/>
<accession>A0AAI9WZH1</accession>
<evidence type="ECO:0000256" key="1">
    <source>
        <dbReference type="ARBA" id="ARBA00010761"/>
    </source>
</evidence>
<dbReference type="InterPro" id="IPR004044">
    <property type="entry name" value="KH_dom_type_2"/>
</dbReference>
<dbReference type="PANTHER" id="PTHR11760">
    <property type="entry name" value="30S/40S RIBOSOMAL PROTEIN S3"/>
    <property type="match status" value="1"/>
</dbReference>
<dbReference type="Pfam" id="PF07650">
    <property type="entry name" value="KH_2"/>
    <property type="match status" value="1"/>
</dbReference>
<comment type="caution">
    <text evidence="10">The sequence shown here is derived from an EMBL/GenBank/DDBJ whole genome shotgun (WGS) entry which is preliminary data.</text>
</comment>
<evidence type="ECO:0000256" key="2">
    <source>
        <dbReference type="ARBA" id="ARBA00022884"/>
    </source>
</evidence>
<evidence type="ECO:0000256" key="4">
    <source>
        <dbReference type="ARBA" id="ARBA00023274"/>
    </source>
</evidence>
<gene>
    <name evidence="10" type="ORF">KGF56_001124</name>
</gene>
<evidence type="ECO:0000313" key="10">
    <source>
        <dbReference type="EMBL" id="KAI3405905.1"/>
    </source>
</evidence>
<dbReference type="GO" id="GO:0022627">
    <property type="term" value="C:cytosolic small ribosomal subunit"/>
    <property type="evidence" value="ECO:0007669"/>
    <property type="project" value="TreeGrafter"/>
</dbReference>
<evidence type="ECO:0000313" key="11">
    <source>
        <dbReference type="Proteomes" id="UP001202479"/>
    </source>
</evidence>
<dbReference type="Proteomes" id="UP001202479">
    <property type="component" value="Unassembled WGS sequence"/>
</dbReference>
<dbReference type="InterPro" id="IPR015946">
    <property type="entry name" value="KH_dom-like_a/b"/>
</dbReference>
<dbReference type="PROSITE" id="PS50823">
    <property type="entry name" value="KH_TYPE_2"/>
    <property type="match status" value="1"/>
</dbReference>
<reference evidence="10" key="1">
    <citation type="journal article" date="2022" name="DNA Res.">
        <title>Genome analysis of five recently described species of the CUG-Ser clade uncovers Candida theae as a new hybrid lineage with pathogenic potential in the Candida parapsilosis species complex.</title>
        <authorList>
            <person name="Mixao V."/>
            <person name="Del Olmo V."/>
            <person name="Hegedusova E."/>
            <person name="Saus E."/>
            <person name="Pryszcz L."/>
            <person name="Cillingova A."/>
            <person name="Nosek J."/>
            <person name="Gabaldon T."/>
        </authorList>
    </citation>
    <scope>NUCLEOTIDE SEQUENCE</scope>
    <source>
        <strain evidence="10">CBS 10844</strain>
    </source>
</reference>
<dbReference type="NCBIfam" id="NF003219">
    <property type="entry name" value="PRK04191.1"/>
    <property type="match status" value="1"/>
</dbReference>
<feature type="region of interest" description="Disordered" evidence="8">
    <location>
        <begin position="229"/>
        <end position="261"/>
    </location>
</feature>
<dbReference type="Gene3D" id="3.30.300.20">
    <property type="match status" value="1"/>
</dbReference>
<dbReference type="InterPro" id="IPR057258">
    <property type="entry name" value="Ribosomal_uS3"/>
</dbReference>
<evidence type="ECO:0000256" key="5">
    <source>
        <dbReference type="ARBA" id="ARBA00035257"/>
    </source>
</evidence>
<feature type="domain" description="KH type-2" evidence="9">
    <location>
        <begin position="22"/>
        <end position="93"/>
    </location>
</feature>
<dbReference type="Gene3D" id="3.30.1140.32">
    <property type="entry name" value="Ribosomal protein S3, C-terminal domain"/>
    <property type="match status" value="1"/>
</dbReference>
<dbReference type="InterPro" id="IPR009019">
    <property type="entry name" value="KH_sf_prok-type"/>
</dbReference>
<evidence type="ECO:0000256" key="6">
    <source>
        <dbReference type="ARBA" id="ARBA00035408"/>
    </source>
</evidence>
<dbReference type="GO" id="GO:0003735">
    <property type="term" value="F:structural constituent of ribosome"/>
    <property type="evidence" value="ECO:0007669"/>
    <property type="project" value="InterPro"/>
</dbReference>
<dbReference type="Pfam" id="PF00189">
    <property type="entry name" value="Ribosomal_S3_C"/>
    <property type="match status" value="1"/>
</dbReference>
<evidence type="ECO:0000256" key="8">
    <source>
        <dbReference type="SAM" id="MobiDB-lite"/>
    </source>
</evidence>